<evidence type="ECO:0000256" key="1">
    <source>
        <dbReference type="SAM" id="Phobius"/>
    </source>
</evidence>
<keyword evidence="1" id="KW-1133">Transmembrane helix</keyword>
<gene>
    <name evidence="2" type="ORF">SAMN05421803_109158</name>
</gene>
<dbReference type="Proteomes" id="UP000184452">
    <property type="component" value="Unassembled WGS sequence"/>
</dbReference>
<proteinExistence type="predicted"/>
<accession>A0A1M6M2F1</accession>
<organism evidence="2 3">
    <name type="scientific">Nocardiopsis flavescens</name>
    <dbReference type="NCBI Taxonomy" id="758803"/>
    <lineage>
        <taxon>Bacteria</taxon>
        <taxon>Bacillati</taxon>
        <taxon>Actinomycetota</taxon>
        <taxon>Actinomycetes</taxon>
        <taxon>Streptosporangiales</taxon>
        <taxon>Nocardiopsidaceae</taxon>
        <taxon>Nocardiopsis</taxon>
    </lineage>
</organism>
<name>A0A1M6M2F1_9ACTN</name>
<feature type="transmembrane region" description="Helical" evidence="1">
    <location>
        <begin position="26"/>
        <end position="59"/>
    </location>
</feature>
<evidence type="ECO:0000313" key="2">
    <source>
        <dbReference type="EMBL" id="SHJ77662.1"/>
    </source>
</evidence>
<sequence length="104" mass="10941">MGYPPPGRGAGHGRPPAAAPAERTAAVIALTVSILSVLFCLLVINIVGVVLAGIALGSSDDPAKMRRYTRYSWISTAVCFVVAVLGFLGFFLFLDHIRFGYGTG</sequence>
<dbReference type="AlphaFoldDB" id="A0A1M6M2F1"/>
<evidence type="ECO:0000313" key="3">
    <source>
        <dbReference type="Proteomes" id="UP000184452"/>
    </source>
</evidence>
<evidence type="ECO:0008006" key="4">
    <source>
        <dbReference type="Google" id="ProtNLM"/>
    </source>
</evidence>
<keyword evidence="1" id="KW-0472">Membrane</keyword>
<dbReference type="EMBL" id="FQZK01000009">
    <property type="protein sequence ID" value="SHJ77662.1"/>
    <property type="molecule type" value="Genomic_DNA"/>
</dbReference>
<keyword evidence="1" id="KW-0812">Transmembrane</keyword>
<keyword evidence="3" id="KW-1185">Reference proteome</keyword>
<feature type="transmembrane region" description="Helical" evidence="1">
    <location>
        <begin position="71"/>
        <end position="94"/>
    </location>
</feature>
<protein>
    <recommendedName>
        <fullName evidence="4">DUF4190 domain-containing protein</fullName>
    </recommendedName>
</protein>
<reference evidence="2 3" key="1">
    <citation type="submission" date="2016-11" db="EMBL/GenBank/DDBJ databases">
        <authorList>
            <person name="Jaros S."/>
            <person name="Januszkiewicz K."/>
            <person name="Wedrychowicz H."/>
        </authorList>
    </citation>
    <scope>NUCLEOTIDE SEQUENCE [LARGE SCALE GENOMIC DNA]</scope>
    <source>
        <strain evidence="2 3">CGMCC 4.5723</strain>
    </source>
</reference>